<organism evidence="1 2">
    <name type="scientific">Phakopsora pachyrhizi</name>
    <name type="common">Asian soybean rust disease fungus</name>
    <dbReference type="NCBI Taxonomy" id="170000"/>
    <lineage>
        <taxon>Eukaryota</taxon>
        <taxon>Fungi</taxon>
        <taxon>Dikarya</taxon>
        <taxon>Basidiomycota</taxon>
        <taxon>Pucciniomycotina</taxon>
        <taxon>Pucciniomycetes</taxon>
        <taxon>Pucciniales</taxon>
        <taxon>Phakopsoraceae</taxon>
        <taxon>Phakopsora</taxon>
    </lineage>
</organism>
<comment type="caution">
    <text evidence="1">The sequence shown here is derived from an EMBL/GenBank/DDBJ whole genome shotgun (WGS) entry which is preliminary data.</text>
</comment>
<dbReference type="AlphaFoldDB" id="A0AAV0AQ90"/>
<accession>A0AAV0AQ90</accession>
<protein>
    <submittedName>
        <fullName evidence="1">Uncharacterized protein</fullName>
    </submittedName>
</protein>
<gene>
    <name evidence="1" type="ORF">PPACK8108_LOCUS4756</name>
</gene>
<sequence>MSAASTVCDTLVSTPLTRYYLQTVTRDDGRAPPYLADRSFVSYGTETKDADLIIIAGNAETHVNKHGELEMKKEIKAVEDLNFGHGSSLFACVIIVSVKTGGVTRITKS</sequence>
<dbReference type="Proteomes" id="UP001153365">
    <property type="component" value="Unassembled WGS sequence"/>
</dbReference>
<dbReference type="EMBL" id="CALTRL010000922">
    <property type="protein sequence ID" value="CAH7670078.1"/>
    <property type="molecule type" value="Genomic_DNA"/>
</dbReference>
<reference evidence="1" key="1">
    <citation type="submission" date="2022-06" db="EMBL/GenBank/DDBJ databases">
        <authorList>
            <consortium name="SYNGENTA / RWTH Aachen University"/>
        </authorList>
    </citation>
    <scope>NUCLEOTIDE SEQUENCE</scope>
</reference>
<evidence type="ECO:0000313" key="1">
    <source>
        <dbReference type="EMBL" id="CAH7670078.1"/>
    </source>
</evidence>
<proteinExistence type="predicted"/>
<name>A0AAV0AQ90_PHAPC</name>
<keyword evidence="2" id="KW-1185">Reference proteome</keyword>
<evidence type="ECO:0000313" key="2">
    <source>
        <dbReference type="Proteomes" id="UP001153365"/>
    </source>
</evidence>